<keyword evidence="2" id="KW-1185">Reference proteome</keyword>
<reference evidence="1 2" key="1">
    <citation type="submission" date="2016-03" db="EMBL/GenBank/DDBJ databases">
        <authorList>
            <person name="Devillers H."/>
        </authorList>
    </citation>
    <scope>NUCLEOTIDE SEQUENCE [LARGE SCALE GENOMIC DNA]</scope>
    <source>
        <strain evidence="1">CBS 11717</strain>
    </source>
</reference>
<accession>A0A1G4K9U7</accession>
<evidence type="ECO:0000313" key="1">
    <source>
        <dbReference type="EMBL" id="SCV00889.1"/>
    </source>
</evidence>
<dbReference type="AlphaFoldDB" id="A0A1G4K9U7"/>
<proteinExistence type="predicted"/>
<gene>
    <name evidence="1" type="ORF">LAMI_0G07954G</name>
</gene>
<protein>
    <submittedName>
        <fullName evidence="1">LAMI_0G07954g1_1</fullName>
    </submittedName>
</protein>
<dbReference type="Proteomes" id="UP000191024">
    <property type="component" value="Chromosome G"/>
</dbReference>
<organism evidence="1 2">
    <name type="scientific">Lachancea mirantina</name>
    <dbReference type="NCBI Taxonomy" id="1230905"/>
    <lineage>
        <taxon>Eukaryota</taxon>
        <taxon>Fungi</taxon>
        <taxon>Dikarya</taxon>
        <taxon>Ascomycota</taxon>
        <taxon>Saccharomycotina</taxon>
        <taxon>Saccharomycetes</taxon>
        <taxon>Saccharomycetales</taxon>
        <taxon>Saccharomycetaceae</taxon>
        <taxon>Lachancea</taxon>
    </lineage>
</organism>
<sequence length="290" mass="32792">MAYNSYHRRGSRSVVQAAFGYSKQSNSSGDIDELQLASVNASDVRILNAPTARGTETISEDSRIFTNEVKSEEFALLSTSSDTGTCSLETYSTEEHDNQQPVQMHDAALMSKSDIIDAWCVQSNQNRTLPARRTSRKSRDIIKAWGVDEDLPLVAYRSPSLNERPPKLGQRLDNYTAHLLDRLNRREKQYVREFTQAMLPLLKRRNQSVEIPSQFQTIPSIFPDRELLWRLALHGEDAASLSALQKLLKEVPANGSSANSEDYEQQRSRSASLLDSWHSWNLVPHIRADS</sequence>
<name>A0A1G4K9U7_9SACH</name>
<dbReference type="EMBL" id="LT598469">
    <property type="protein sequence ID" value="SCV00889.1"/>
    <property type="molecule type" value="Genomic_DNA"/>
</dbReference>
<evidence type="ECO:0000313" key="2">
    <source>
        <dbReference type="Proteomes" id="UP000191024"/>
    </source>
</evidence>
<dbReference type="OrthoDB" id="4066250at2759"/>